<dbReference type="InterPro" id="IPR012337">
    <property type="entry name" value="RNaseH-like_sf"/>
</dbReference>
<dbReference type="InterPro" id="IPR001584">
    <property type="entry name" value="Integrase_cat-core"/>
</dbReference>
<feature type="region of interest" description="Disordered" evidence="1">
    <location>
        <begin position="1278"/>
        <end position="1347"/>
    </location>
</feature>
<feature type="compositionally biased region" description="Polar residues" evidence="1">
    <location>
        <begin position="1406"/>
        <end position="1415"/>
    </location>
</feature>
<dbReference type="Gene3D" id="2.40.70.10">
    <property type="entry name" value="Acid Proteases"/>
    <property type="match status" value="1"/>
</dbReference>
<evidence type="ECO:0000256" key="1">
    <source>
        <dbReference type="SAM" id="MobiDB-lite"/>
    </source>
</evidence>
<feature type="domain" description="Integrase catalytic" evidence="2">
    <location>
        <begin position="943"/>
        <end position="1114"/>
    </location>
</feature>
<dbReference type="PROSITE" id="PS50994">
    <property type="entry name" value="INTEGRASE"/>
    <property type="match status" value="1"/>
</dbReference>
<organism evidence="3 4">
    <name type="scientific">Symbiodinium microadriaticum</name>
    <name type="common">Dinoflagellate</name>
    <name type="synonym">Zooxanthella microadriatica</name>
    <dbReference type="NCBI Taxonomy" id="2951"/>
    <lineage>
        <taxon>Eukaryota</taxon>
        <taxon>Sar</taxon>
        <taxon>Alveolata</taxon>
        <taxon>Dinophyceae</taxon>
        <taxon>Suessiales</taxon>
        <taxon>Symbiodiniaceae</taxon>
        <taxon>Symbiodinium</taxon>
    </lineage>
</organism>
<dbReference type="InterPro" id="IPR013103">
    <property type="entry name" value="RVT_2"/>
</dbReference>
<dbReference type="Gene3D" id="3.30.420.10">
    <property type="entry name" value="Ribonuclease H-like superfamily/Ribonuclease H"/>
    <property type="match status" value="1"/>
</dbReference>
<keyword evidence="4" id="KW-1185">Reference proteome</keyword>
<evidence type="ECO:0000313" key="3">
    <source>
        <dbReference type="EMBL" id="OLP99500.1"/>
    </source>
</evidence>
<feature type="region of interest" description="Disordered" evidence="1">
    <location>
        <begin position="482"/>
        <end position="515"/>
    </location>
</feature>
<feature type="compositionally biased region" description="Low complexity" evidence="1">
    <location>
        <begin position="1278"/>
        <end position="1301"/>
    </location>
</feature>
<evidence type="ECO:0000259" key="2">
    <source>
        <dbReference type="PROSITE" id="PS50994"/>
    </source>
</evidence>
<proteinExistence type="predicted"/>
<evidence type="ECO:0000313" key="4">
    <source>
        <dbReference type="Proteomes" id="UP000186817"/>
    </source>
</evidence>
<dbReference type="Pfam" id="PF07727">
    <property type="entry name" value="RVT_2"/>
    <property type="match status" value="1"/>
</dbReference>
<dbReference type="OrthoDB" id="413351at2759"/>
<dbReference type="SUPFAM" id="SSF53098">
    <property type="entry name" value="Ribonuclease H-like"/>
    <property type="match status" value="1"/>
</dbReference>
<feature type="compositionally biased region" description="Polar residues" evidence="1">
    <location>
        <begin position="1316"/>
        <end position="1328"/>
    </location>
</feature>
<dbReference type="EMBL" id="LSRX01000359">
    <property type="protein sequence ID" value="OLP99500.1"/>
    <property type="molecule type" value="Genomic_DNA"/>
</dbReference>
<dbReference type="OMA" id="EVPRTHG"/>
<feature type="region of interest" description="Disordered" evidence="1">
    <location>
        <begin position="1394"/>
        <end position="1442"/>
    </location>
</feature>
<comment type="caution">
    <text evidence="3">The sequence shown here is derived from an EMBL/GenBank/DDBJ whole genome shotgun (WGS) entry which is preliminary data.</text>
</comment>
<accession>A0A1Q9DWG0</accession>
<dbReference type="GO" id="GO:0003676">
    <property type="term" value="F:nucleic acid binding"/>
    <property type="evidence" value="ECO:0007669"/>
    <property type="project" value="InterPro"/>
</dbReference>
<dbReference type="GO" id="GO:0015074">
    <property type="term" value="P:DNA integration"/>
    <property type="evidence" value="ECO:0007669"/>
    <property type="project" value="InterPro"/>
</dbReference>
<dbReference type="InterPro" id="IPR036397">
    <property type="entry name" value="RNaseH_sf"/>
</dbReference>
<sequence>MEGGHSLRYFSGDNGDPREYRRWKQWVQSKIMTMDKLPKAAHGAFIFTLLQGKAMEVVEHLKESEYQKEGGDKVLLDLLDKRWPQKDRADELGEHVSEVFLLAAKDGESVRDWSTRAREVFDRCFRKTEVSFPEEAKGWITLHRSGLSEEQRAVVLARCSGSLKYDDVAQAMRSCYPEYTVSKRRTAAAHYVEEEDGEAWYQEDYGAAAYGGHDYTGEDAEVSFNDVELFLAEHDLQASAEDVDVFPEKEVAEVLAASWKDKRAELSRLQKARKFSQANDVKRSFRVEVEELKKKTQCHRCGLVQQLPDFVCVVTVESEKPSLCSGMVQQLRARLAQTDTALHLISSPGFAVLDSGCGRSVIGADTLAQFRSLWKAAGLGPAHEHKEQNSFRFGNGSLEVSNKVIEMPISIAGKHGVIRAAVIRGQAPLLLSRPALKRLQARLDFDKDELVLFDEGIRVPLRVNEAGQYVVPVLGQRAAEDEEHLKPIPGENNVEPLISGPASSTPSSASRAPGASECSAVGVASDHWELQGDQLIRHHVQPRACLFCPSEASDCPVPLEQIKPMRETVFVQKDGSTIHQHDNWDQNQAHATQPMWMGRSVFQVMPPPMPQSEPGIAVCQWSRRQRRQLRASVKAVEQPSSAVPPDRFQVIEVFTPPRLAKLGVTKGVNSLTADRITGWDFRRPADRQRLLETVRQHRPELLFIGPPCTWIGGWFDVDSPHLNAEQRAERSRLIKLLYGFVADVAQIQLANGGHLILEPSAELAFWKMPRLAALKDRLFEVSVDLCAYGLALPDGCPVQKRAAFLVSHSSMRSLSRSCPGHVQHEPVVRNHPKYGSLARFASQYPSGLLRAMLRTVKSLSRCEALVVQACPDKECLVAARVRQLNGEKREQMMQTLLKLHVNLGHPSCSNLARVLKHGGASQEAIELAREVQCDVCRAQKPPTPPPPAQTHRAEHFNQRVGLDVKYLQGWQPNQKIPCLNVVDYASSYQIMVPLSGRATGEMIRQAFQERWVTWAGVPEEIIVDPDQANLSAALTIPQELAGAHVSTTAAEAHWQLGKVEVHGGWFGRILDKVLAEAMPHNRELWLECVYAAHCKNELVQVYGMTPAQYVFGRNPRIPTNLLDEPLQVIPATASLYEESLARQIAVRQAARKAVIELQDDKALRLGLQARKRSVQAYEPGARVAYWRTQKSHDGVIERGGRWYGPAIVLGYVGRNLVVIHKKQIFRCAPEQVRPSTAEEQVLVDTPGLDLIGIKQLLDAGSLQTKQYVDLVPEGLPPLAASDNAPAPNNPAPMEARVSPADAPVPPPAPETPQQAFRNQAQDAGSSRTTHAEAAPYVPVPSTRVPDVEYGPVRTRARTKTSPETLLRPQAMLQDDFAEMMQEVVPRLVTQALQQPGMGSTDVAGESSESSQTGSRGTKREASSEPSGPSEKRAAAESSAVPSDSSVDEALLCEWQQSCGPVEALVAAHINKRASKEIPASNNPQEFQMKVDESKLIEWNTLTGRHAVRLVLGREAREVKRRCPDRIMGSRFVCTWKEEEDQPGRVKSRWCLQGHLDPDLSTKALAGDLQSPTLSQLGRALLFQVIASKKWTLMLGDVKGAFLASGQLPEKYRPLFARLPAGGIPGVPEDALIEVLGRVYGLNDSPSAWSKTLNQALLDVGFERSRLDPCLYFMREAGKLTGIFGVHVDDNATGGEGDKYHRALESLKKRFEFRKWRLGNGDFCGANYNQDASSGEITMTQETFVGKLSPLRFSRTRTQDKTSELTSDEIRCFRAINGSLNWLATQSRPDLSTQVSFAQQSFPTPRVADAVAVNQAVRRAKQHAAMPIVYRSVPIEELTVMTHSDAAYANGRDGATQAGYVISFTQGSMHDGQASLWTPAFWKSYRLPRVVNSTLSAEAQAMTAATGMAEWALLLLSECLDGQTFLRSMWNVASRRRSLVVTDCKSLFDHVSSMSAPTLDDRRTALDIVILRESLSKTQGSLRWVPTTYMLADSLTKESPEAFDLLRGCIRQGYYQIAPESLVLQNRADERERRKQLAQNRQSVSE</sequence>
<feature type="compositionally biased region" description="Low complexity" evidence="1">
    <location>
        <begin position="499"/>
        <end position="515"/>
    </location>
</feature>
<protein>
    <submittedName>
        <fullName evidence="3">Putative transposon protein</fullName>
    </submittedName>
</protein>
<name>A0A1Q9DWG0_SYMMI</name>
<dbReference type="Proteomes" id="UP000186817">
    <property type="component" value="Unassembled WGS sequence"/>
</dbReference>
<reference evidence="3 4" key="1">
    <citation type="submission" date="2016-02" db="EMBL/GenBank/DDBJ databases">
        <title>Genome analysis of coral dinoflagellate symbionts highlights evolutionary adaptations to a symbiotic lifestyle.</title>
        <authorList>
            <person name="Aranda M."/>
            <person name="Li Y."/>
            <person name="Liew Y.J."/>
            <person name="Baumgarten S."/>
            <person name="Simakov O."/>
            <person name="Wilson M."/>
            <person name="Piel J."/>
            <person name="Ashoor H."/>
            <person name="Bougouffa S."/>
            <person name="Bajic V.B."/>
            <person name="Ryu T."/>
            <person name="Ravasi T."/>
            <person name="Bayer T."/>
            <person name="Micklem G."/>
            <person name="Kim H."/>
            <person name="Bhak J."/>
            <person name="Lajeunesse T.C."/>
            <person name="Voolstra C.R."/>
        </authorList>
    </citation>
    <scope>NUCLEOTIDE SEQUENCE [LARGE SCALE GENOMIC DNA]</scope>
    <source>
        <strain evidence="3 4">CCMP2467</strain>
    </source>
</reference>
<gene>
    <name evidence="3" type="primary">TY5A</name>
    <name evidence="3" type="ORF">AK812_SmicGene17933</name>
</gene>
<dbReference type="InterPro" id="IPR021109">
    <property type="entry name" value="Peptidase_aspartic_dom_sf"/>
</dbReference>